<accession>A0A2C9LRE6</accession>
<dbReference type="Proteomes" id="UP000076420">
    <property type="component" value="Unassembled WGS sequence"/>
</dbReference>
<dbReference type="VEuPathDB" id="VectorBase:BGLAX_043262"/>
<name>A0A2C9LRE6_BIOGL</name>
<evidence type="ECO:0000313" key="2">
    <source>
        <dbReference type="Proteomes" id="UP000076420"/>
    </source>
</evidence>
<organism evidence="1 2">
    <name type="scientific">Biomphalaria glabrata</name>
    <name type="common">Bloodfluke planorb</name>
    <name type="synonym">Freshwater snail</name>
    <dbReference type="NCBI Taxonomy" id="6526"/>
    <lineage>
        <taxon>Eukaryota</taxon>
        <taxon>Metazoa</taxon>
        <taxon>Spiralia</taxon>
        <taxon>Lophotrochozoa</taxon>
        <taxon>Mollusca</taxon>
        <taxon>Gastropoda</taxon>
        <taxon>Heterobranchia</taxon>
        <taxon>Euthyneura</taxon>
        <taxon>Panpulmonata</taxon>
        <taxon>Hygrophila</taxon>
        <taxon>Lymnaeoidea</taxon>
        <taxon>Planorbidae</taxon>
        <taxon>Biomphalaria</taxon>
    </lineage>
</organism>
<dbReference type="VEuPathDB" id="VectorBase:BGLB034128"/>
<proteinExistence type="predicted"/>
<dbReference type="GO" id="GO:0055074">
    <property type="term" value="P:calcium ion homeostasis"/>
    <property type="evidence" value="ECO:0007669"/>
    <property type="project" value="TreeGrafter"/>
</dbReference>
<dbReference type="EnsemblMetazoa" id="BGLB034128-RA">
    <property type="protein sequence ID" value="BGLB034128-PA"/>
    <property type="gene ID" value="BGLB034128"/>
</dbReference>
<dbReference type="PANTHER" id="PTHR16213">
    <property type="entry name" value="SELENOPROTEIN N"/>
    <property type="match status" value="1"/>
</dbReference>
<dbReference type="STRING" id="6526.A0A2C9LRE6"/>
<protein>
    <submittedName>
        <fullName evidence="1">Uncharacterized protein</fullName>
    </submittedName>
</protein>
<reference evidence="1" key="1">
    <citation type="submission" date="2020-05" db="UniProtKB">
        <authorList>
            <consortium name="EnsemblMetazoa"/>
        </authorList>
    </citation>
    <scope>IDENTIFICATION</scope>
    <source>
        <strain evidence="1">BB02</strain>
    </source>
</reference>
<dbReference type="AlphaFoldDB" id="A0A2C9LRE6"/>
<evidence type="ECO:0000313" key="1">
    <source>
        <dbReference type="EnsemblMetazoa" id="BGLB034128-PA"/>
    </source>
</evidence>
<dbReference type="PANTHER" id="PTHR16213:SF78">
    <property type="entry name" value="SELENOPROTEIN N"/>
    <property type="match status" value="1"/>
</dbReference>
<dbReference type="GO" id="GO:0005789">
    <property type="term" value="C:endoplasmic reticulum membrane"/>
    <property type="evidence" value="ECO:0007669"/>
    <property type="project" value="TreeGrafter"/>
</dbReference>
<sequence>MVPSKYPTGDKSTQKSILRKNDANQDRGLLQNKEKKFHKWLYWYTPIILSILSIIASWAYLKLNSYGSEKSVSLYTELYGWKVVDLFHTHDKDGDFYLSIEEAVPLLLQILSEGNVTESTDAQPNEDVVTLVARFSPLNISTMMRDWNEDIGTNESFSGLFHWTSPAIPEKVFGVSRFKDLLPDNLRDIPPPGTLYSIVDMGSGHVQDLSSNRFYPPKAQKKGKFLHHLFSMLQEYPFLVTRFDPQGAMGCVRAVSDEYVEVIFRMHIEFQLNDPPSLPFWFTPGQFTGRLTVSRDLTKVLFFNLFVPNNQKVNVDMEWLTDKNDPEVMEVDIGFMPKMEIRSVGYSHKPNSDGQENNDFENTAIVWQKEITYEEAKDALDVRFFPFKKVKYHNLTDAFHLAEKENKLVHTILLWGALDDQSCCGSARSLRNTALKDPHIISLLAERFVSSWSLTADLKALAADPEEHYSHLAQKLLDIYQFPVMLVIASWDGQVVHQLNANDLLDMGTSFVENILSNPTTFNYLQFLKDGLQKAEQLGVSTV</sequence>